<accession>A0ACB8UZK7</accession>
<name>A0ACB8UZK7_9EURO</name>
<comment type="caution">
    <text evidence="1">The sequence shown here is derived from an EMBL/GenBank/DDBJ whole genome shotgun (WGS) entry which is preliminary data.</text>
</comment>
<dbReference type="EMBL" id="JALBCA010000027">
    <property type="protein sequence ID" value="KAI2388950.1"/>
    <property type="molecule type" value="Genomic_DNA"/>
</dbReference>
<sequence length="107" mass="11615">MSSNMLTALFKSEFNIQLNSDDDELFCEESTISTVHAAQNQLLANFLIHDVLDILNVSEHDGDAASPSTNKQHESGTEGVNVSNKSANIEQADKLSAQRSNKACTDC</sequence>
<protein>
    <submittedName>
        <fullName evidence="1">Uncharacterized protein</fullName>
    </submittedName>
</protein>
<proteinExistence type="predicted"/>
<reference evidence="1" key="1">
    <citation type="journal article" date="2022" name="bioRxiv">
        <title>Population genetic analysis of Ophidiomyces ophidiicola, the causative agent of snake fungal disease, indicates recent introductions to the USA.</title>
        <authorList>
            <person name="Ladner J.T."/>
            <person name="Palmer J.M."/>
            <person name="Ettinger C.L."/>
            <person name="Stajich J.E."/>
            <person name="Farrell T.M."/>
            <person name="Glorioso B.M."/>
            <person name="Lawson B."/>
            <person name="Price S.J."/>
            <person name="Stengle A.G."/>
            <person name="Grear D.A."/>
            <person name="Lorch J.M."/>
        </authorList>
    </citation>
    <scope>NUCLEOTIDE SEQUENCE</scope>
    <source>
        <strain evidence="1">NWHC 24266-5</strain>
    </source>
</reference>
<organism evidence="1">
    <name type="scientific">Ophidiomyces ophidiicola</name>
    <dbReference type="NCBI Taxonomy" id="1387563"/>
    <lineage>
        <taxon>Eukaryota</taxon>
        <taxon>Fungi</taxon>
        <taxon>Dikarya</taxon>
        <taxon>Ascomycota</taxon>
        <taxon>Pezizomycotina</taxon>
        <taxon>Eurotiomycetes</taxon>
        <taxon>Eurotiomycetidae</taxon>
        <taxon>Onygenales</taxon>
        <taxon>Onygenaceae</taxon>
        <taxon>Ophidiomyces</taxon>
    </lineage>
</organism>
<gene>
    <name evidence="1" type="ORF">LOY88_002323</name>
</gene>
<evidence type="ECO:0000313" key="1">
    <source>
        <dbReference type="EMBL" id="KAI2388950.1"/>
    </source>
</evidence>